<reference evidence="3" key="2">
    <citation type="submission" date="2020-09" db="EMBL/GenBank/DDBJ databases">
        <title>Complete genome sequencing of Faecalibacillus intestinalis strain 14EGH31.</title>
        <authorList>
            <person name="Sakamoto M."/>
            <person name="Murakami T."/>
            <person name="Mori H."/>
        </authorList>
    </citation>
    <scope>NUCLEOTIDE SEQUENCE [LARGE SCALE GENOMIC DNA]</scope>
    <source>
        <strain evidence="3">14EGH31</strain>
    </source>
</reference>
<dbReference type="EMBL" id="AP024085">
    <property type="protein sequence ID" value="BCL58866.1"/>
    <property type="molecule type" value="Genomic_DNA"/>
</dbReference>
<gene>
    <name evidence="1" type="ORF">Fi14EGH31_25780</name>
    <name evidence="2" type="ORF">LJD74_01740</name>
</gene>
<dbReference type="Proteomes" id="UP000593842">
    <property type="component" value="Chromosome"/>
</dbReference>
<dbReference type="KEGG" id="fit:Fi14EGH31_25780"/>
<dbReference type="GeneID" id="70581019"/>
<dbReference type="RefSeq" id="WP_117871797.1">
    <property type="nucleotide sequence ID" value="NZ_AP024085.1"/>
</dbReference>
<reference evidence="2" key="3">
    <citation type="submission" date="2021-10" db="EMBL/GenBank/DDBJ databases">
        <title>Collection of gut derived symbiotic bacterial strains cultured from healthy donors.</title>
        <authorList>
            <person name="Lin H."/>
            <person name="Littmann E."/>
            <person name="Kohout C."/>
            <person name="Pamer E.G."/>
        </authorList>
    </citation>
    <scope>NUCLEOTIDE SEQUENCE</scope>
    <source>
        <strain evidence="2">DFI.5.2</strain>
    </source>
</reference>
<evidence type="ECO:0000313" key="2">
    <source>
        <dbReference type="EMBL" id="MCB8560727.1"/>
    </source>
</evidence>
<name>A0A7I8E3F2_9FIRM</name>
<sequence>MCSSKWDGYFNKVVENKTPIYFVIGEDDEYYGSSPFKEVYQELVNFYKKQGLSDEENENYVDLDVKNNDYFLTQGIENQHGQGGHLFSNDPNIMGWLFN</sequence>
<organism evidence="1 3">
    <name type="scientific">Faecalibacillus intestinalis</name>
    <dbReference type="NCBI Taxonomy" id="1982626"/>
    <lineage>
        <taxon>Bacteria</taxon>
        <taxon>Bacillati</taxon>
        <taxon>Bacillota</taxon>
        <taxon>Erysipelotrichia</taxon>
        <taxon>Erysipelotrichales</taxon>
        <taxon>Coprobacillaceae</taxon>
        <taxon>Faecalibacillus</taxon>
    </lineage>
</organism>
<protein>
    <submittedName>
        <fullName evidence="1">Uncharacterized protein</fullName>
    </submittedName>
</protein>
<dbReference type="Proteomes" id="UP001197827">
    <property type="component" value="Unassembled WGS sequence"/>
</dbReference>
<dbReference type="EMBL" id="JAJDKQ010000002">
    <property type="protein sequence ID" value="MCB8560727.1"/>
    <property type="molecule type" value="Genomic_DNA"/>
</dbReference>
<accession>A0A7I8E3F2</accession>
<evidence type="ECO:0000313" key="1">
    <source>
        <dbReference type="EMBL" id="BCL58866.1"/>
    </source>
</evidence>
<proteinExistence type="predicted"/>
<evidence type="ECO:0000313" key="3">
    <source>
        <dbReference type="Proteomes" id="UP000593842"/>
    </source>
</evidence>
<reference evidence="1" key="1">
    <citation type="journal article" date="2020" name="Microbiol. Resour. Announc.">
        <title>Complete Genome Sequence of Faecalibacillus intestinalis JCM 34082, Isolated from Feces from a Healthy Japanese Female.</title>
        <authorList>
            <person name="Sakamoto M."/>
            <person name="Ikeyama N."/>
            <person name="Toyoda A."/>
            <person name="Murakami T."/>
            <person name="Mori H."/>
            <person name="Ohkuma M."/>
        </authorList>
    </citation>
    <scope>NUCLEOTIDE SEQUENCE</scope>
    <source>
        <strain evidence="1">14EGH31</strain>
    </source>
</reference>
<dbReference type="AlphaFoldDB" id="A0A7I8E3F2"/>